<proteinExistence type="predicted"/>
<name>A0AAD9PTZ7_ACRCE</name>
<keyword evidence="2" id="KW-1185">Reference proteome</keyword>
<protein>
    <submittedName>
        <fullName evidence="1">Uncharacterized protein</fullName>
    </submittedName>
</protein>
<sequence length="119" mass="13368">MLTFQIDRDNHLSTEYFLIWNYSSIMYSPSFAVYFVRVSSIFLLLKSEQLLFLISQKKVRGLLEDAKKMGTSTVEVAAVEEILNGGEGNKFKATAEIVLNVKKSFDKDGKISSTACSVQ</sequence>
<reference evidence="1" key="2">
    <citation type="journal article" date="2023" name="Science">
        <title>Genomic signatures of disease resistance in endangered staghorn corals.</title>
        <authorList>
            <person name="Vollmer S.V."/>
            <person name="Selwyn J.D."/>
            <person name="Despard B.A."/>
            <person name="Roesel C.L."/>
        </authorList>
    </citation>
    <scope>NUCLEOTIDE SEQUENCE</scope>
    <source>
        <strain evidence="1">K2</strain>
    </source>
</reference>
<gene>
    <name evidence="1" type="ORF">P5673_030575</name>
</gene>
<dbReference type="Proteomes" id="UP001249851">
    <property type="component" value="Unassembled WGS sequence"/>
</dbReference>
<accession>A0AAD9PTZ7</accession>
<dbReference type="AlphaFoldDB" id="A0AAD9PTZ7"/>
<reference evidence="1" key="1">
    <citation type="journal article" date="2023" name="G3 (Bethesda)">
        <title>Whole genome assembly and annotation of the endangered Caribbean coral Acropora cervicornis.</title>
        <authorList>
            <person name="Selwyn J.D."/>
            <person name="Vollmer S.V."/>
        </authorList>
    </citation>
    <scope>NUCLEOTIDE SEQUENCE</scope>
    <source>
        <strain evidence="1">K2</strain>
    </source>
</reference>
<comment type="caution">
    <text evidence="1">The sequence shown here is derived from an EMBL/GenBank/DDBJ whole genome shotgun (WGS) entry which is preliminary data.</text>
</comment>
<evidence type="ECO:0000313" key="1">
    <source>
        <dbReference type="EMBL" id="KAK2549074.1"/>
    </source>
</evidence>
<organism evidence="1 2">
    <name type="scientific">Acropora cervicornis</name>
    <name type="common">Staghorn coral</name>
    <dbReference type="NCBI Taxonomy" id="6130"/>
    <lineage>
        <taxon>Eukaryota</taxon>
        <taxon>Metazoa</taxon>
        <taxon>Cnidaria</taxon>
        <taxon>Anthozoa</taxon>
        <taxon>Hexacorallia</taxon>
        <taxon>Scleractinia</taxon>
        <taxon>Astrocoeniina</taxon>
        <taxon>Acroporidae</taxon>
        <taxon>Acropora</taxon>
    </lineage>
</organism>
<evidence type="ECO:0000313" key="2">
    <source>
        <dbReference type="Proteomes" id="UP001249851"/>
    </source>
</evidence>
<dbReference type="EMBL" id="JARQWQ010000132">
    <property type="protein sequence ID" value="KAK2549074.1"/>
    <property type="molecule type" value="Genomic_DNA"/>
</dbReference>